<keyword evidence="2" id="KW-1185">Reference proteome</keyword>
<dbReference type="EMBL" id="MBUA01000027">
    <property type="protein sequence ID" value="MBC6492156.1"/>
    <property type="molecule type" value="Genomic_DNA"/>
</dbReference>
<gene>
    <name evidence="1" type="ORF">BC349_13930</name>
</gene>
<evidence type="ECO:0000313" key="2">
    <source>
        <dbReference type="Proteomes" id="UP000765802"/>
    </source>
</evidence>
<dbReference type="Proteomes" id="UP000765802">
    <property type="component" value="Unassembled WGS sequence"/>
</dbReference>
<name>A0ABR7MC05_9BACT</name>
<proteinExistence type="predicted"/>
<protein>
    <recommendedName>
        <fullName evidence="3">DUF695 domain-containing protein</fullName>
    </recommendedName>
</protein>
<dbReference type="RefSeq" id="WP_187257476.1">
    <property type="nucleotide sequence ID" value="NZ_JBHULF010000006.1"/>
</dbReference>
<reference evidence="1 2" key="1">
    <citation type="submission" date="2016-07" db="EMBL/GenBank/DDBJ databases">
        <title>Genome analysis of Flavihumibacter stibioxidans YS-17.</title>
        <authorList>
            <person name="Shi K."/>
            <person name="Han Y."/>
            <person name="Wang G."/>
        </authorList>
    </citation>
    <scope>NUCLEOTIDE SEQUENCE [LARGE SCALE GENOMIC DNA]</scope>
    <source>
        <strain evidence="1 2">YS-17</strain>
    </source>
</reference>
<accession>A0ABR7MC05</accession>
<evidence type="ECO:0008006" key="3">
    <source>
        <dbReference type="Google" id="ProtNLM"/>
    </source>
</evidence>
<sequence>MHEIEPFYNWRHIYVSEEDERSPFYGRVYSEFEFSQTIYNYYIHPQWDEFGSRTLYLKVIMADYEEGYAVIELLGEWNDAIENDIMNLKREVIDKFQHEGIHKFIISAENVLNYHSGDRDYYEEWYEEMMDENGWVVMLNMPEQTQYDFRKAKLQRYIELVELSNWRTFRPFHLFRKFDDEQLKRLS</sequence>
<organism evidence="1 2">
    <name type="scientific">Flavihumibacter stibioxidans</name>
    <dbReference type="NCBI Taxonomy" id="1834163"/>
    <lineage>
        <taxon>Bacteria</taxon>
        <taxon>Pseudomonadati</taxon>
        <taxon>Bacteroidota</taxon>
        <taxon>Chitinophagia</taxon>
        <taxon>Chitinophagales</taxon>
        <taxon>Chitinophagaceae</taxon>
        <taxon>Flavihumibacter</taxon>
    </lineage>
</organism>
<comment type="caution">
    <text evidence="1">The sequence shown here is derived from an EMBL/GenBank/DDBJ whole genome shotgun (WGS) entry which is preliminary data.</text>
</comment>
<evidence type="ECO:0000313" key="1">
    <source>
        <dbReference type="EMBL" id="MBC6492156.1"/>
    </source>
</evidence>